<dbReference type="Proteomes" id="UP000299102">
    <property type="component" value="Unassembled WGS sequence"/>
</dbReference>
<accession>A0A4C1UJX3</accession>
<reference evidence="1 2" key="1">
    <citation type="journal article" date="2019" name="Commun. Biol.">
        <title>The bagworm genome reveals a unique fibroin gene that provides high tensile strength.</title>
        <authorList>
            <person name="Kono N."/>
            <person name="Nakamura H."/>
            <person name="Ohtoshi R."/>
            <person name="Tomita M."/>
            <person name="Numata K."/>
            <person name="Arakawa K."/>
        </authorList>
    </citation>
    <scope>NUCLEOTIDE SEQUENCE [LARGE SCALE GENOMIC DNA]</scope>
</reference>
<protein>
    <submittedName>
        <fullName evidence="1">Uncharacterized protein</fullName>
    </submittedName>
</protein>
<evidence type="ECO:0000313" key="2">
    <source>
        <dbReference type="Proteomes" id="UP000299102"/>
    </source>
</evidence>
<dbReference type="EMBL" id="BGZK01000184">
    <property type="protein sequence ID" value="GBP26753.1"/>
    <property type="molecule type" value="Genomic_DNA"/>
</dbReference>
<evidence type="ECO:0000313" key="1">
    <source>
        <dbReference type="EMBL" id="GBP26753.1"/>
    </source>
</evidence>
<gene>
    <name evidence="1" type="ORF">EVAR_95265_1</name>
</gene>
<keyword evidence="2" id="KW-1185">Reference proteome</keyword>
<sequence length="90" mass="10176">MSRLDSVIATPDRVRVLIASQDSAVATYDVVRSLIDSAKYEANFNTEESVEYDYTKQKSLVEWIGNCYLLARKRLTPLTAPPPPVNQRDD</sequence>
<organism evidence="1 2">
    <name type="scientific">Eumeta variegata</name>
    <name type="common">Bagworm moth</name>
    <name type="synonym">Eumeta japonica</name>
    <dbReference type="NCBI Taxonomy" id="151549"/>
    <lineage>
        <taxon>Eukaryota</taxon>
        <taxon>Metazoa</taxon>
        <taxon>Ecdysozoa</taxon>
        <taxon>Arthropoda</taxon>
        <taxon>Hexapoda</taxon>
        <taxon>Insecta</taxon>
        <taxon>Pterygota</taxon>
        <taxon>Neoptera</taxon>
        <taxon>Endopterygota</taxon>
        <taxon>Lepidoptera</taxon>
        <taxon>Glossata</taxon>
        <taxon>Ditrysia</taxon>
        <taxon>Tineoidea</taxon>
        <taxon>Psychidae</taxon>
        <taxon>Oiketicinae</taxon>
        <taxon>Eumeta</taxon>
    </lineage>
</organism>
<proteinExistence type="predicted"/>
<dbReference type="AlphaFoldDB" id="A0A4C1UJX3"/>
<name>A0A4C1UJX3_EUMVA</name>
<comment type="caution">
    <text evidence="1">The sequence shown here is derived from an EMBL/GenBank/DDBJ whole genome shotgun (WGS) entry which is preliminary data.</text>
</comment>